<dbReference type="InterPro" id="IPR000843">
    <property type="entry name" value="HTH_LacI"/>
</dbReference>
<dbReference type="EMBL" id="FNUY01000002">
    <property type="protein sequence ID" value="SEF95197.1"/>
    <property type="molecule type" value="Genomic_DNA"/>
</dbReference>
<dbReference type="PROSITE" id="PS00356">
    <property type="entry name" value="HTH_LACI_1"/>
    <property type="match status" value="1"/>
</dbReference>
<dbReference type="PANTHER" id="PTHR30146:SF148">
    <property type="entry name" value="HTH-TYPE TRANSCRIPTIONAL REPRESSOR PURR-RELATED"/>
    <property type="match status" value="1"/>
</dbReference>
<dbReference type="OrthoDB" id="7170131at2"/>
<dbReference type="GO" id="GO:0000976">
    <property type="term" value="F:transcription cis-regulatory region binding"/>
    <property type="evidence" value="ECO:0007669"/>
    <property type="project" value="TreeGrafter"/>
</dbReference>
<proteinExistence type="predicted"/>
<dbReference type="PANTHER" id="PTHR30146">
    <property type="entry name" value="LACI-RELATED TRANSCRIPTIONAL REPRESSOR"/>
    <property type="match status" value="1"/>
</dbReference>
<reference evidence="6 7" key="1">
    <citation type="submission" date="2016-10" db="EMBL/GenBank/DDBJ databases">
        <authorList>
            <person name="de Groot N.N."/>
        </authorList>
    </citation>
    <scope>NUCLEOTIDE SEQUENCE [LARGE SCALE GENOMIC DNA]</scope>
    <source>
        <strain evidence="6 7">DSM 26656</strain>
    </source>
</reference>
<keyword evidence="7" id="KW-1185">Reference proteome</keyword>
<dbReference type="RefSeq" id="WP_103871770.1">
    <property type="nucleotide sequence ID" value="NZ_FNUY01000002.1"/>
</dbReference>
<dbReference type="Gene3D" id="3.40.50.2300">
    <property type="match status" value="2"/>
</dbReference>
<keyword evidence="3" id="KW-0238">DNA-binding</keyword>
<dbReference type="GO" id="GO:0003700">
    <property type="term" value="F:DNA-binding transcription factor activity"/>
    <property type="evidence" value="ECO:0007669"/>
    <property type="project" value="TreeGrafter"/>
</dbReference>
<evidence type="ECO:0000313" key="6">
    <source>
        <dbReference type="EMBL" id="SEF95197.1"/>
    </source>
</evidence>
<dbReference type="CDD" id="cd01392">
    <property type="entry name" value="HTH_LacI"/>
    <property type="match status" value="1"/>
</dbReference>
<keyword evidence="4" id="KW-0804">Transcription</keyword>
<evidence type="ECO:0000259" key="5">
    <source>
        <dbReference type="PROSITE" id="PS50932"/>
    </source>
</evidence>
<name>A0A1H5W8R3_9HYPH</name>
<dbReference type="InterPro" id="IPR010982">
    <property type="entry name" value="Lambda_DNA-bd_dom_sf"/>
</dbReference>
<dbReference type="SUPFAM" id="SSF53822">
    <property type="entry name" value="Periplasmic binding protein-like I"/>
    <property type="match status" value="1"/>
</dbReference>
<organism evidence="6 7">
    <name type="scientific">Bosea lathyri</name>
    <dbReference type="NCBI Taxonomy" id="1036778"/>
    <lineage>
        <taxon>Bacteria</taxon>
        <taxon>Pseudomonadati</taxon>
        <taxon>Pseudomonadota</taxon>
        <taxon>Alphaproteobacteria</taxon>
        <taxon>Hyphomicrobiales</taxon>
        <taxon>Boseaceae</taxon>
        <taxon>Bosea</taxon>
    </lineage>
</organism>
<feature type="domain" description="HTH lacI-type" evidence="5">
    <location>
        <begin position="4"/>
        <end position="59"/>
    </location>
</feature>
<accession>A0A1H5W8R3</accession>
<evidence type="ECO:0000256" key="1">
    <source>
        <dbReference type="ARBA" id="ARBA00022491"/>
    </source>
</evidence>
<sequence length="337" mass="36065">MRRPTMDDVARSAGVSKATVSRVLAGIANGATEATAQHVRQVASDLGYVVNSLASSLRSRQSFTIGLVIADVSNPFFGNIASGVEARLSETGYSVILGNSGNRLEREKAIVRLLVEKQIDGLIVAPSTETGDHLREAQERGARLVLVDSQISAVAADTVAIDNRAAARAAVEHLLALGHRRIAIVSGPLTAAFDIERLDGYRDALQAHGIAPAPDLVLVGDLGPDGGRKAADAIVGMAERPTAAFVTNNMMTLGLLVGFSELRLQIPEDVSVIAFDDQDWYSICRPPLTGMVNPGYEMGRMAAERLLRAIDSTQPLPPERILLPYALKERESVRDLR</sequence>
<evidence type="ECO:0000256" key="4">
    <source>
        <dbReference type="ARBA" id="ARBA00023163"/>
    </source>
</evidence>
<evidence type="ECO:0000313" key="7">
    <source>
        <dbReference type="Proteomes" id="UP000236743"/>
    </source>
</evidence>
<dbReference type="InterPro" id="IPR028082">
    <property type="entry name" value="Peripla_BP_I"/>
</dbReference>
<keyword evidence="1" id="KW-0678">Repressor</keyword>
<evidence type="ECO:0000256" key="3">
    <source>
        <dbReference type="ARBA" id="ARBA00023125"/>
    </source>
</evidence>
<dbReference type="Proteomes" id="UP000236743">
    <property type="component" value="Unassembled WGS sequence"/>
</dbReference>
<dbReference type="SMART" id="SM00354">
    <property type="entry name" value="HTH_LACI"/>
    <property type="match status" value="1"/>
</dbReference>
<protein>
    <submittedName>
        <fullName evidence="6">Transcriptional regulator, LacI family</fullName>
    </submittedName>
</protein>
<dbReference type="Pfam" id="PF00356">
    <property type="entry name" value="LacI"/>
    <property type="match status" value="1"/>
</dbReference>
<dbReference type="Pfam" id="PF13377">
    <property type="entry name" value="Peripla_BP_3"/>
    <property type="match status" value="1"/>
</dbReference>
<dbReference type="AlphaFoldDB" id="A0A1H5W8R3"/>
<dbReference type="Gene3D" id="1.10.260.40">
    <property type="entry name" value="lambda repressor-like DNA-binding domains"/>
    <property type="match status" value="1"/>
</dbReference>
<gene>
    <name evidence="6" type="ORF">SAMN04488115_102578</name>
</gene>
<evidence type="ECO:0000256" key="2">
    <source>
        <dbReference type="ARBA" id="ARBA00023015"/>
    </source>
</evidence>
<dbReference type="InterPro" id="IPR046335">
    <property type="entry name" value="LacI/GalR-like_sensor"/>
</dbReference>
<dbReference type="SUPFAM" id="SSF47413">
    <property type="entry name" value="lambda repressor-like DNA-binding domains"/>
    <property type="match status" value="1"/>
</dbReference>
<dbReference type="PROSITE" id="PS50932">
    <property type="entry name" value="HTH_LACI_2"/>
    <property type="match status" value="1"/>
</dbReference>
<keyword evidence="2" id="KW-0805">Transcription regulation</keyword>